<dbReference type="OrthoDB" id="260519at2759"/>
<evidence type="ECO:0000313" key="4">
    <source>
        <dbReference type="Proteomes" id="UP000095751"/>
    </source>
</evidence>
<dbReference type="InterPro" id="IPR005804">
    <property type="entry name" value="FA_desaturase_dom"/>
</dbReference>
<accession>A0A1E7F5T5</accession>
<dbReference type="GO" id="GO:0016717">
    <property type="term" value="F:oxidoreductase activity, acting on paired donors, with oxidation of a pair of donors resulting in the reduction of molecular oxygen to two molecules of water"/>
    <property type="evidence" value="ECO:0007669"/>
    <property type="project" value="TreeGrafter"/>
</dbReference>
<keyword evidence="4" id="KW-1185">Reference proteome</keyword>
<dbReference type="SMART" id="SM01117">
    <property type="entry name" value="Cyt-b5"/>
    <property type="match status" value="1"/>
</dbReference>
<dbReference type="InterPro" id="IPR036400">
    <property type="entry name" value="Cyt_B5-like_heme/steroid_sf"/>
</dbReference>
<dbReference type="KEGG" id="fcy:FRACYDRAFT_226788"/>
<dbReference type="Pfam" id="PF00487">
    <property type="entry name" value="FA_desaturase"/>
    <property type="match status" value="1"/>
</dbReference>
<dbReference type="EMBL" id="KV784361">
    <property type="protein sequence ID" value="OEU13532.1"/>
    <property type="molecule type" value="Genomic_DNA"/>
</dbReference>
<dbReference type="CDD" id="cd03506">
    <property type="entry name" value="Delta6-FADS-like"/>
    <property type="match status" value="1"/>
</dbReference>
<evidence type="ECO:0000313" key="3">
    <source>
        <dbReference type="EMBL" id="OEU13532.1"/>
    </source>
</evidence>
<dbReference type="InParanoid" id="A0A1E7F5T5"/>
<feature type="transmembrane region" description="Helical" evidence="1">
    <location>
        <begin position="303"/>
        <end position="322"/>
    </location>
</feature>
<evidence type="ECO:0000259" key="2">
    <source>
        <dbReference type="SMART" id="SM01117"/>
    </source>
</evidence>
<dbReference type="SUPFAM" id="SSF55856">
    <property type="entry name" value="Cytochrome b5-like heme/steroid binding domain"/>
    <property type="match status" value="1"/>
</dbReference>
<feature type="transmembrane region" description="Helical" evidence="1">
    <location>
        <begin position="132"/>
        <end position="150"/>
    </location>
</feature>
<dbReference type="PANTHER" id="PTHR19353">
    <property type="entry name" value="FATTY ACID DESATURASE 2"/>
    <property type="match status" value="1"/>
</dbReference>
<feature type="transmembrane region" description="Helical" evidence="1">
    <location>
        <begin position="229"/>
        <end position="251"/>
    </location>
</feature>
<keyword evidence="1" id="KW-1133">Transmembrane helix</keyword>
<dbReference type="PIRSF" id="PIRSF015921">
    <property type="entry name" value="FA_sphinglp_des"/>
    <property type="match status" value="1"/>
</dbReference>
<dbReference type="Gene3D" id="3.10.120.10">
    <property type="entry name" value="Cytochrome b5-like heme/steroid binding domain"/>
    <property type="match status" value="1"/>
</dbReference>
<reference evidence="3 4" key="1">
    <citation type="submission" date="2016-09" db="EMBL/GenBank/DDBJ databases">
        <title>Extensive genetic diversity and differential bi-allelic expression allows diatom success in the polar Southern Ocean.</title>
        <authorList>
            <consortium name="DOE Joint Genome Institute"/>
            <person name="Mock T."/>
            <person name="Otillar R.P."/>
            <person name="Strauss J."/>
            <person name="Dupont C."/>
            <person name="Frickenhaus S."/>
            <person name="Maumus F."/>
            <person name="Mcmullan M."/>
            <person name="Sanges R."/>
            <person name="Schmutz J."/>
            <person name="Toseland A."/>
            <person name="Valas R."/>
            <person name="Veluchamy A."/>
            <person name="Ward B.J."/>
            <person name="Allen A."/>
            <person name="Barry K."/>
            <person name="Falciatore A."/>
            <person name="Ferrante M."/>
            <person name="Fortunato A.E."/>
            <person name="Gloeckner G."/>
            <person name="Gruber A."/>
            <person name="Hipkin R."/>
            <person name="Janech M."/>
            <person name="Kroth P."/>
            <person name="Leese F."/>
            <person name="Lindquist E."/>
            <person name="Lyon B.R."/>
            <person name="Martin J."/>
            <person name="Mayer C."/>
            <person name="Parker M."/>
            <person name="Quesneville H."/>
            <person name="Raymond J."/>
            <person name="Uhlig C."/>
            <person name="Valentin K.U."/>
            <person name="Worden A.Z."/>
            <person name="Armbrust E.V."/>
            <person name="Bowler C."/>
            <person name="Green B."/>
            <person name="Moulton V."/>
            <person name="Van Oosterhout C."/>
            <person name="Grigoriev I."/>
        </authorList>
    </citation>
    <scope>NUCLEOTIDE SEQUENCE [LARGE SCALE GENOMIC DNA]</scope>
    <source>
        <strain evidence="3 4">CCMP1102</strain>
    </source>
</reference>
<feature type="transmembrane region" description="Helical" evidence="1">
    <location>
        <begin position="108"/>
        <end position="126"/>
    </location>
</feature>
<gene>
    <name evidence="3" type="primary">FAD4</name>
    <name evidence="3" type="ORF">FRACYDRAFT_226788</name>
</gene>
<dbReference type="InterPro" id="IPR012171">
    <property type="entry name" value="Fatty_acid_desaturase"/>
</dbReference>
<dbReference type="Pfam" id="PF00173">
    <property type="entry name" value="Cyt-b5"/>
    <property type="match status" value="1"/>
</dbReference>
<protein>
    <submittedName>
        <fullName evidence="3">Delta 5 fatty acid desaturase D5</fullName>
    </submittedName>
</protein>
<dbReference type="GO" id="GO:0016020">
    <property type="term" value="C:membrane"/>
    <property type="evidence" value="ECO:0007669"/>
    <property type="project" value="TreeGrafter"/>
</dbReference>
<keyword evidence="1" id="KW-0812">Transmembrane</keyword>
<proteinExistence type="predicted"/>
<dbReference type="PANTHER" id="PTHR19353:SF75">
    <property type="entry name" value="FATTY ACID DESATURASE, PUTATIVE-RELATED"/>
    <property type="match status" value="1"/>
</dbReference>
<feature type="domain" description="Cytochrome b5 heme-binding" evidence="2">
    <location>
        <begin position="9"/>
        <end position="73"/>
    </location>
</feature>
<dbReference type="GO" id="GO:0006629">
    <property type="term" value="P:lipid metabolic process"/>
    <property type="evidence" value="ECO:0007669"/>
    <property type="project" value="InterPro"/>
</dbReference>
<dbReference type="InterPro" id="IPR001199">
    <property type="entry name" value="Cyt_B5-like_heme/steroid-bd"/>
</dbReference>
<organism evidence="3 4">
    <name type="scientific">Fragilariopsis cylindrus CCMP1102</name>
    <dbReference type="NCBI Taxonomy" id="635003"/>
    <lineage>
        <taxon>Eukaryota</taxon>
        <taxon>Sar</taxon>
        <taxon>Stramenopiles</taxon>
        <taxon>Ochrophyta</taxon>
        <taxon>Bacillariophyta</taxon>
        <taxon>Bacillariophyceae</taxon>
        <taxon>Bacillariophycidae</taxon>
        <taxon>Bacillariales</taxon>
        <taxon>Bacillariaceae</taxon>
        <taxon>Fragilariopsis</taxon>
    </lineage>
</organism>
<evidence type="ECO:0000256" key="1">
    <source>
        <dbReference type="SAM" id="Phobius"/>
    </source>
</evidence>
<sequence>MAPDADHKLRQRRLKGDEVCIDGIIYDISSFEHPGGDTINVFGGNDATIQYKMIHPYHTTKHLEKMKVVGKVPDYYSEYKWDTPFEREMKREVFKIVRRGQEFGTNGYFFRAISYIAMFFYLQYLWMQESSYTLAIVYGISMGLIGLNVQHDANHGAASKKVWVNDLLGLGADFIGGSKWLWMEKHWTHHAFTNHREKDPDGLAAEPFLLFNDYDLSSSKRAGYHAYQGIYLVLLLCGYWLSAIIDIPVIWNLQDRGALTVGIQLDNDWIASRRKYAVSLRILYLFCNIVVPLYNNFSWTTVSHINVMGICGSLTLGLLFTLSHNFENVDRDPTNLNLNETEEPVCWFKSQVETSSTYGGMISGWLTGGLNFQVEHHLFPRMSSAWYPFIAPKVREICKKHGVRYVYYPWLLQNMYSTLKYTHEVGVGSHWKDNPFKGEM</sequence>
<dbReference type="AlphaFoldDB" id="A0A1E7F5T5"/>
<name>A0A1E7F5T5_9STRA</name>
<dbReference type="Proteomes" id="UP000095751">
    <property type="component" value="Unassembled WGS sequence"/>
</dbReference>
<keyword evidence="1" id="KW-0472">Membrane</keyword>